<dbReference type="GO" id="GO:0003676">
    <property type="term" value="F:nucleic acid binding"/>
    <property type="evidence" value="ECO:0007669"/>
    <property type="project" value="InterPro"/>
</dbReference>
<accession>E9SFI0</accession>
<keyword evidence="1" id="KW-1133">Transmembrane helix</keyword>
<dbReference type="AlphaFoldDB" id="E9SFI0"/>
<evidence type="ECO:0000313" key="2">
    <source>
        <dbReference type="EMBL" id="EGC01976.1"/>
    </source>
</evidence>
<feature type="transmembrane region" description="Helical" evidence="1">
    <location>
        <begin position="6"/>
        <end position="22"/>
    </location>
</feature>
<gene>
    <name evidence="2" type="ORF">CUS_5246</name>
</gene>
<organism evidence="2 3">
    <name type="scientific">Ruminococcus albus 8</name>
    <dbReference type="NCBI Taxonomy" id="246199"/>
    <lineage>
        <taxon>Bacteria</taxon>
        <taxon>Bacillati</taxon>
        <taxon>Bacillota</taxon>
        <taxon>Clostridia</taxon>
        <taxon>Eubacteriales</taxon>
        <taxon>Oscillospiraceae</taxon>
        <taxon>Ruminococcus</taxon>
    </lineage>
</organism>
<sequence length="88" mass="9724">MDKVLLCVYGAVNLAVFIMYGIDKGKAKGGRWRISERTLVLSAVLGIVGGLMGMVVFHHKTRKPKFSVGLPIIFFAEAAAFVYLKFFL</sequence>
<evidence type="ECO:0000313" key="3">
    <source>
        <dbReference type="Proteomes" id="UP000004259"/>
    </source>
</evidence>
<dbReference type="InterPro" id="IPR012156">
    <property type="entry name" value="Cold_shock_CspA"/>
</dbReference>
<reference evidence="2 3" key="1">
    <citation type="submission" date="2011-02" db="EMBL/GenBank/DDBJ databases">
        <authorList>
            <person name="Nelson K.E."/>
            <person name="Sutton G."/>
            <person name="Torralba M."/>
            <person name="Durkin S."/>
            <person name="Harkins D."/>
            <person name="Montgomery R."/>
            <person name="Ziemer C."/>
            <person name="Klaassens E."/>
            <person name="Ocuiv P."/>
            <person name="Morrison M."/>
        </authorList>
    </citation>
    <scope>NUCLEOTIDE SEQUENCE [LARGE SCALE GENOMIC DNA]</scope>
    <source>
        <strain evidence="2 3">8</strain>
    </source>
</reference>
<dbReference type="OrthoDB" id="1698854at2"/>
<dbReference type="eggNOG" id="COG3326">
    <property type="taxonomic scope" value="Bacteria"/>
</dbReference>
<dbReference type="PIRSF" id="PIRSF002599">
    <property type="entry name" value="Cold_shock_A"/>
    <property type="match status" value="1"/>
</dbReference>
<dbReference type="STRING" id="246199.CUS_5246"/>
<protein>
    <recommendedName>
        <fullName evidence="4">DUF1294 domain-containing protein</fullName>
    </recommendedName>
</protein>
<comment type="caution">
    <text evidence="2">The sequence shown here is derived from an EMBL/GenBank/DDBJ whole genome shotgun (WGS) entry which is preliminary data.</text>
</comment>
<keyword evidence="3" id="KW-1185">Reference proteome</keyword>
<keyword evidence="1" id="KW-0472">Membrane</keyword>
<dbReference type="Proteomes" id="UP000004259">
    <property type="component" value="Unassembled WGS sequence"/>
</dbReference>
<evidence type="ECO:0008006" key="4">
    <source>
        <dbReference type="Google" id="ProtNLM"/>
    </source>
</evidence>
<name>E9SFI0_RUMAL</name>
<feature type="transmembrane region" description="Helical" evidence="1">
    <location>
        <begin position="34"/>
        <end position="56"/>
    </location>
</feature>
<keyword evidence="1" id="KW-0812">Transmembrane</keyword>
<dbReference type="Pfam" id="PF06961">
    <property type="entry name" value="DUF1294"/>
    <property type="match status" value="1"/>
</dbReference>
<dbReference type="RefSeq" id="WP_002851886.1">
    <property type="nucleotide sequence ID" value="NZ_ADKM02000118.1"/>
</dbReference>
<dbReference type="InterPro" id="IPR010718">
    <property type="entry name" value="DUF1294"/>
</dbReference>
<evidence type="ECO:0000256" key="1">
    <source>
        <dbReference type="SAM" id="Phobius"/>
    </source>
</evidence>
<dbReference type="EMBL" id="ADKM02000118">
    <property type="protein sequence ID" value="EGC01976.1"/>
    <property type="molecule type" value="Genomic_DNA"/>
</dbReference>
<proteinExistence type="predicted"/>
<feature type="transmembrane region" description="Helical" evidence="1">
    <location>
        <begin position="68"/>
        <end position="87"/>
    </location>
</feature>